<protein>
    <submittedName>
        <fullName evidence="3">Uncharacterized protein</fullName>
    </submittedName>
</protein>
<evidence type="ECO:0000256" key="1">
    <source>
        <dbReference type="SAM" id="MobiDB-lite"/>
    </source>
</evidence>
<dbReference type="RefSeq" id="WP_042208429.1">
    <property type="nucleotide sequence ID" value="NZ_CP009288.1"/>
</dbReference>
<organism evidence="3 4">
    <name type="scientific">Paenibacillus durus</name>
    <name type="common">Paenibacillus azotofixans</name>
    <dbReference type="NCBI Taxonomy" id="44251"/>
    <lineage>
        <taxon>Bacteria</taxon>
        <taxon>Bacillati</taxon>
        <taxon>Bacillota</taxon>
        <taxon>Bacilli</taxon>
        <taxon>Bacillales</taxon>
        <taxon>Paenibacillaceae</taxon>
        <taxon>Paenibacillus</taxon>
    </lineage>
</organism>
<keyword evidence="2" id="KW-1133">Transmembrane helix</keyword>
<feature type="transmembrane region" description="Helical" evidence="2">
    <location>
        <begin position="58"/>
        <end position="79"/>
    </location>
</feature>
<evidence type="ECO:0000256" key="2">
    <source>
        <dbReference type="SAM" id="Phobius"/>
    </source>
</evidence>
<sequence length="208" mass="22851">MKRLYTVRFGYLYITGGCALLSGVLLFVVRRMFALLYACYSPESASLFIRVSNGIINIIGRTPLSVILYLTCFGLLYMLRSEMLARDMKVLLRASEELAEGGKISEAAVRSGGELGEIAANLQRIGRGRWENSPDSSGSYSSADPESSGSVFGGEAIALVLRTRRIIRELSAAELEIPDRKSALYAHLESIQVELLDMERSLESLVVS</sequence>
<feature type="compositionally biased region" description="Low complexity" evidence="1">
    <location>
        <begin position="133"/>
        <end position="149"/>
    </location>
</feature>
<feature type="region of interest" description="Disordered" evidence="1">
    <location>
        <begin position="128"/>
        <end position="149"/>
    </location>
</feature>
<reference evidence="3 4" key="1">
    <citation type="submission" date="2014-08" db="EMBL/GenBank/DDBJ databases">
        <title>Comparative genomics of the Paenibacillus odorifer group.</title>
        <authorList>
            <person name="den Bakker H.C."/>
            <person name="Tsai Y.-C."/>
            <person name="Martin N."/>
            <person name="Korlach J."/>
            <person name="Wiedmann M."/>
        </authorList>
    </citation>
    <scope>NUCLEOTIDE SEQUENCE [LARGE SCALE GENOMIC DNA]</scope>
    <source>
        <strain evidence="3 4">DSM 1735</strain>
    </source>
</reference>
<keyword evidence="2" id="KW-0472">Membrane</keyword>
<gene>
    <name evidence="3" type="ORF">PDUR_24695</name>
</gene>
<keyword evidence="2" id="KW-0812">Transmembrane</keyword>
<dbReference type="EMBL" id="CP009288">
    <property type="protein sequence ID" value="AIQ14719.1"/>
    <property type="molecule type" value="Genomic_DNA"/>
</dbReference>
<dbReference type="KEGG" id="pdu:PDUR_24695"/>
<dbReference type="OrthoDB" id="2663974at2"/>
<accession>A0A089J0J8</accession>
<dbReference type="AlphaFoldDB" id="A0A089J0J8"/>
<evidence type="ECO:0000313" key="3">
    <source>
        <dbReference type="EMBL" id="AIQ14719.1"/>
    </source>
</evidence>
<dbReference type="eggNOG" id="ENOG50305WH">
    <property type="taxonomic scope" value="Bacteria"/>
</dbReference>
<proteinExistence type="predicted"/>
<evidence type="ECO:0000313" key="4">
    <source>
        <dbReference type="Proteomes" id="UP000029409"/>
    </source>
</evidence>
<keyword evidence="4" id="KW-1185">Reference proteome</keyword>
<dbReference type="Proteomes" id="UP000029409">
    <property type="component" value="Chromosome"/>
</dbReference>
<feature type="transmembrane region" description="Helical" evidence="2">
    <location>
        <begin position="12"/>
        <end position="38"/>
    </location>
</feature>
<name>A0A089J0J8_PAEDU</name>
<dbReference type="STRING" id="44251.PDUR_24695"/>